<dbReference type="EMBL" id="WQKZ01000002">
    <property type="protein sequence ID" value="MVN76802.1"/>
    <property type="molecule type" value="Genomic_DNA"/>
</dbReference>
<dbReference type="Proteomes" id="UP000441336">
    <property type="component" value="Unassembled WGS sequence"/>
</dbReference>
<evidence type="ECO:0000313" key="1">
    <source>
        <dbReference type="EMBL" id="MVN76802.1"/>
    </source>
</evidence>
<comment type="caution">
    <text evidence="1">The sequence shown here is derived from an EMBL/GenBank/DDBJ whole genome shotgun (WGS) entry which is preliminary data.</text>
</comment>
<name>A0A7K1TET0_9BACT</name>
<dbReference type="RefSeq" id="WP_157565053.1">
    <property type="nucleotide sequence ID" value="NZ_WQKZ01000002.1"/>
</dbReference>
<proteinExistence type="predicted"/>
<evidence type="ECO:0008006" key="3">
    <source>
        <dbReference type="Google" id="ProtNLM"/>
    </source>
</evidence>
<accession>A0A7K1TET0</accession>
<evidence type="ECO:0000313" key="2">
    <source>
        <dbReference type="Proteomes" id="UP000441336"/>
    </source>
</evidence>
<dbReference type="AlphaFoldDB" id="A0A7K1TET0"/>
<sequence>MSYQLDVLPILTQNCRNACHNPISLQGNFNMDDFSQVHYYALPTNGINGVPYMVGNIRHDPGFPAMPQVGAKLNDCQIAVIKAWVDAGALNN</sequence>
<reference evidence="1 2" key="1">
    <citation type="submission" date="2019-12" db="EMBL/GenBank/DDBJ databases">
        <title>Hymenobacter sp. HMF4947 Genome sequencing and assembly.</title>
        <authorList>
            <person name="Kang H."/>
            <person name="Cha I."/>
            <person name="Kim H."/>
            <person name="Joh K."/>
        </authorList>
    </citation>
    <scope>NUCLEOTIDE SEQUENCE [LARGE SCALE GENOMIC DNA]</scope>
    <source>
        <strain evidence="1 2">HMF4947</strain>
    </source>
</reference>
<protein>
    <recommendedName>
        <fullName evidence="3">Cytochrome C Planctomycete-type domain-containing protein</fullName>
    </recommendedName>
</protein>
<gene>
    <name evidence="1" type="ORF">GO988_10755</name>
</gene>
<keyword evidence="2" id="KW-1185">Reference proteome</keyword>
<organism evidence="1 2">
    <name type="scientific">Hymenobacter ginkgonis</name>
    <dbReference type="NCBI Taxonomy" id="2682976"/>
    <lineage>
        <taxon>Bacteria</taxon>
        <taxon>Pseudomonadati</taxon>
        <taxon>Bacteroidota</taxon>
        <taxon>Cytophagia</taxon>
        <taxon>Cytophagales</taxon>
        <taxon>Hymenobacteraceae</taxon>
        <taxon>Hymenobacter</taxon>
    </lineage>
</organism>